<name>A0AAD6NEV5_PENCN</name>
<sequence length="740" mass="82349">MASFTVIIIGGSVAGLTLANILERYDIEYILLEKYKEIAPQLGASIGILPYGSQVLDQLGLEGQISSLCERVERMQTFGPAGECLGTEDTFGQLLADLTGYKFSFLDRRELIQALYGNLQDKSKVLVSKEIFKIEELDDKVQIITKGGATFTGDLLVGADGVHSRTRAEMWSIAEAEGPDYGTKRLANSITCAYRCMFGIADCPEGIPKETGFKSYHKNRSYLCQSGREGKFYFFAFIKNKHKTVNQSIPRYTAEDEQAVVDDYGADILRPGVTFGDIYKRRRQAVLVPLQEYVLEKCFYKRAVLIGDAFHKFNPLTGQGGNSAIEDAALLGDILKEAVQNDIRPNNSAILAGLAKFQQQRRPRTNLLRQGASSLQALEALENPLLEFMALKVIGKMSIDKLAPKFAEIYSPGHVLKYLPGPSLGGIVARDKDISAKPSQRSLHATVLWGTIMAFILSLRVLIAAYTSPGDELGAIGDRLQIYNFISTVAVNALWTVESYRPGSFFGPMYSALLYTLASTVVGWDIVLPTYFILYIYESRSQSFYYPNPRAIDIRAAEVLPTSLLIAYIPSMLSALVTSAENLAFTRRLLPASHFALPILVYLGKKLSNQDPPKSNVPDSIYGKRDIPYLLRTYNILTLACATIHLLNVSQMVLQFWTKGLAANFVFSRDLVQFMVLSIAIIVWCFFTTWDLHRTHITQTSFSSDIVYCCVAVLFIGPTATMLSTWKAREVALESSRRRR</sequence>
<dbReference type="AlphaFoldDB" id="A0AAD6NEV5"/>
<dbReference type="InterPro" id="IPR036188">
    <property type="entry name" value="FAD/NAD-bd_sf"/>
</dbReference>
<feature type="transmembrane region" description="Helical" evidence="9">
    <location>
        <begin position="480"/>
        <end position="497"/>
    </location>
</feature>
<dbReference type="InterPro" id="IPR050562">
    <property type="entry name" value="FAD_mOase_fung"/>
</dbReference>
<evidence type="ECO:0000256" key="6">
    <source>
        <dbReference type="ARBA" id="ARBA00022989"/>
    </source>
</evidence>
<dbReference type="PANTHER" id="PTHR47356:SF2">
    <property type="entry name" value="FAD-BINDING DOMAIN-CONTAINING PROTEIN-RELATED"/>
    <property type="match status" value="1"/>
</dbReference>
<proteinExistence type="inferred from homology"/>
<dbReference type="EMBL" id="JAQJZL010000001">
    <property type="protein sequence ID" value="KAJ6056905.1"/>
    <property type="molecule type" value="Genomic_DNA"/>
</dbReference>
<keyword evidence="11" id="KW-0503">Monooxygenase</keyword>
<feature type="transmembrane region" description="Helical" evidence="9">
    <location>
        <begin position="634"/>
        <end position="654"/>
    </location>
</feature>
<evidence type="ECO:0000256" key="7">
    <source>
        <dbReference type="ARBA" id="ARBA00023002"/>
    </source>
</evidence>
<dbReference type="Pfam" id="PF01494">
    <property type="entry name" value="FAD_binding_3"/>
    <property type="match status" value="1"/>
</dbReference>
<evidence type="ECO:0000256" key="9">
    <source>
        <dbReference type="SAM" id="Phobius"/>
    </source>
</evidence>
<keyword evidence="3" id="KW-0285">Flavoprotein</keyword>
<feature type="transmembrane region" description="Helical" evidence="9">
    <location>
        <begin position="447"/>
        <end position="468"/>
    </location>
</feature>
<keyword evidence="6 9" id="KW-1133">Transmembrane helix</keyword>
<dbReference type="Gene3D" id="3.50.50.60">
    <property type="entry name" value="FAD/NAD(P)-binding domain"/>
    <property type="match status" value="1"/>
</dbReference>
<evidence type="ECO:0000256" key="3">
    <source>
        <dbReference type="ARBA" id="ARBA00022630"/>
    </source>
</evidence>
<keyword evidence="4 9" id="KW-0812">Transmembrane</keyword>
<evidence type="ECO:0000256" key="1">
    <source>
        <dbReference type="ARBA" id="ARBA00004370"/>
    </source>
</evidence>
<protein>
    <submittedName>
        <fullName evidence="11">Monooxygenase FAD-binding</fullName>
    </submittedName>
</protein>
<evidence type="ECO:0000259" key="10">
    <source>
        <dbReference type="Pfam" id="PF01494"/>
    </source>
</evidence>
<dbReference type="GO" id="GO:0004497">
    <property type="term" value="F:monooxygenase activity"/>
    <property type="evidence" value="ECO:0007669"/>
    <property type="project" value="UniProtKB-KW"/>
</dbReference>
<evidence type="ECO:0000256" key="5">
    <source>
        <dbReference type="ARBA" id="ARBA00022827"/>
    </source>
</evidence>
<dbReference type="PRINTS" id="PR00420">
    <property type="entry name" value="RNGMNOXGNASE"/>
</dbReference>
<reference evidence="11" key="1">
    <citation type="journal article" date="2023" name="IMA Fungus">
        <title>Comparative genomic study of the Penicillium genus elucidates a diverse pangenome and 15 lateral gene transfer events.</title>
        <authorList>
            <person name="Petersen C."/>
            <person name="Sorensen T."/>
            <person name="Nielsen M.R."/>
            <person name="Sondergaard T.E."/>
            <person name="Sorensen J.L."/>
            <person name="Fitzpatrick D.A."/>
            <person name="Frisvad J.C."/>
            <person name="Nielsen K.L."/>
        </authorList>
    </citation>
    <scope>NUCLEOTIDE SEQUENCE</scope>
    <source>
        <strain evidence="11">IBT 15450</strain>
    </source>
</reference>
<reference evidence="11" key="2">
    <citation type="submission" date="2023-01" db="EMBL/GenBank/DDBJ databases">
        <authorList>
            <person name="Petersen C."/>
        </authorList>
    </citation>
    <scope>NUCLEOTIDE SEQUENCE</scope>
    <source>
        <strain evidence="11">IBT 15450</strain>
    </source>
</reference>
<dbReference type="GO" id="GO:0071949">
    <property type="term" value="F:FAD binding"/>
    <property type="evidence" value="ECO:0007669"/>
    <property type="project" value="InterPro"/>
</dbReference>
<keyword evidence="8 9" id="KW-0472">Membrane</keyword>
<feature type="transmembrane region" description="Helical" evidence="9">
    <location>
        <begin position="509"/>
        <end position="537"/>
    </location>
</feature>
<evidence type="ECO:0000313" key="12">
    <source>
        <dbReference type="Proteomes" id="UP001219568"/>
    </source>
</evidence>
<evidence type="ECO:0000313" key="11">
    <source>
        <dbReference type="EMBL" id="KAJ6056905.1"/>
    </source>
</evidence>
<feature type="transmembrane region" description="Helical" evidence="9">
    <location>
        <begin position="674"/>
        <end position="693"/>
    </location>
</feature>
<organism evidence="11 12">
    <name type="scientific">Penicillium canescens</name>
    <dbReference type="NCBI Taxonomy" id="5083"/>
    <lineage>
        <taxon>Eukaryota</taxon>
        <taxon>Fungi</taxon>
        <taxon>Dikarya</taxon>
        <taxon>Ascomycota</taxon>
        <taxon>Pezizomycotina</taxon>
        <taxon>Eurotiomycetes</taxon>
        <taxon>Eurotiomycetidae</taxon>
        <taxon>Eurotiales</taxon>
        <taxon>Aspergillaceae</taxon>
        <taxon>Penicillium</taxon>
    </lineage>
</organism>
<keyword evidence="5" id="KW-0274">FAD</keyword>
<dbReference type="SUPFAM" id="SSF51905">
    <property type="entry name" value="FAD/NAD(P)-binding domain"/>
    <property type="match status" value="1"/>
</dbReference>
<comment type="subcellular location">
    <subcellularLocation>
        <location evidence="1">Membrane</location>
    </subcellularLocation>
</comment>
<accession>A0AAD6NEV5</accession>
<evidence type="ECO:0000256" key="2">
    <source>
        <dbReference type="ARBA" id="ARBA00007992"/>
    </source>
</evidence>
<feature type="transmembrane region" description="Helical" evidence="9">
    <location>
        <begin position="705"/>
        <end position="726"/>
    </location>
</feature>
<comment type="similarity">
    <text evidence="2">Belongs to the paxM FAD-dependent monooxygenase family.</text>
</comment>
<evidence type="ECO:0000256" key="4">
    <source>
        <dbReference type="ARBA" id="ARBA00022692"/>
    </source>
</evidence>
<dbReference type="PANTHER" id="PTHR47356">
    <property type="entry name" value="FAD-DEPENDENT MONOOXYGENASE ASQG-RELATED"/>
    <property type="match status" value="1"/>
</dbReference>
<keyword evidence="12" id="KW-1185">Reference proteome</keyword>
<comment type="caution">
    <text evidence="11">The sequence shown here is derived from an EMBL/GenBank/DDBJ whole genome shotgun (WGS) entry which is preliminary data.</text>
</comment>
<evidence type="ECO:0000256" key="8">
    <source>
        <dbReference type="ARBA" id="ARBA00023136"/>
    </source>
</evidence>
<keyword evidence="7" id="KW-0560">Oxidoreductase</keyword>
<feature type="domain" description="FAD-binding" evidence="10">
    <location>
        <begin position="5"/>
        <end position="340"/>
    </location>
</feature>
<gene>
    <name evidence="11" type="ORF">N7460_000179</name>
</gene>
<dbReference type="GO" id="GO:0016020">
    <property type="term" value="C:membrane"/>
    <property type="evidence" value="ECO:0007669"/>
    <property type="project" value="UniProtKB-SubCell"/>
</dbReference>
<dbReference type="InterPro" id="IPR002938">
    <property type="entry name" value="FAD-bd"/>
</dbReference>
<dbReference type="Proteomes" id="UP001219568">
    <property type="component" value="Unassembled WGS sequence"/>
</dbReference>